<evidence type="ECO:0000256" key="6">
    <source>
        <dbReference type="ARBA" id="ARBA00022962"/>
    </source>
</evidence>
<dbReference type="OrthoDB" id="9763290at2"/>
<accession>A0A1H6H3R4</accession>
<evidence type="ECO:0000259" key="11">
    <source>
        <dbReference type="PROSITE" id="PS51278"/>
    </source>
</evidence>
<dbReference type="InterPro" id="IPR001962">
    <property type="entry name" value="Asn_synthase"/>
</dbReference>
<dbReference type="Pfam" id="PF00733">
    <property type="entry name" value="Asn_synthase"/>
    <property type="match status" value="1"/>
</dbReference>
<proteinExistence type="inferred from homology"/>
<evidence type="ECO:0000313" key="12">
    <source>
        <dbReference type="EMBL" id="SEH30329.1"/>
    </source>
</evidence>
<dbReference type="Proteomes" id="UP000182983">
    <property type="component" value="Unassembled WGS sequence"/>
</dbReference>
<evidence type="ECO:0000256" key="3">
    <source>
        <dbReference type="ARBA" id="ARBA00012737"/>
    </source>
</evidence>
<dbReference type="EMBL" id="FNWO01000003">
    <property type="protein sequence ID" value="SEH30329.1"/>
    <property type="molecule type" value="Genomic_DNA"/>
</dbReference>
<keyword evidence="6 8" id="KW-0315">Glutamine amidotransferase</keyword>
<keyword evidence="5 9" id="KW-0067">ATP-binding</keyword>
<keyword evidence="8" id="KW-0028">Amino-acid biosynthesis</keyword>
<feature type="site" description="Important for beta-aspartyl-AMP intermediate formation" evidence="10">
    <location>
        <position position="370"/>
    </location>
</feature>
<dbReference type="InterPro" id="IPR006426">
    <property type="entry name" value="Asn_synth_AEB"/>
</dbReference>
<dbReference type="EC" id="6.3.5.4" evidence="3"/>
<dbReference type="AlphaFoldDB" id="A0A1H6H3R4"/>
<comment type="similarity">
    <text evidence="2">Belongs to the asparagine synthetase family.</text>
</comment>
<dbReference type="CDD" id="cd01991">
    <property type="entry name" value="Asn_synthase_B_C"/>
    <property type="match status" value="1"/>
</dbReference>
<name>A0A1H6H3R4_MAGFU</name>
<evidence type="ECO:0000256" key="9">
    <source>
        <dbReference type="PIRSR" id="PIRSR001589-2"/>
    </source>
</evidence>
<evidence type="ECO:0000256" key="7">
    <source>
        <dbReference type="ARBA" id="ARBA00048741"/>
    </source>
</evidence>
<feature type="binding site" evidence="9">
    <location>
        <position position="100"/>
    </location>
    <ligand>
        <name>L-glutamine</name>
        <dbReference type="ChEBI" id="CHEBI:58359"/>
    </ligand>
</feature>
<feature type="active site" description="For GATase activity" evidence="8">
    <location>
        <position position="2"/>
    </location>
</feature>
<dbReference type="InterPro" id="IPR014729">
    <property type="entry name" value="Rossmann-like_a/b/a_fold"/>
</dbReference>
<evidence type="ECO:0000313" key="13">
    <source>
        <dbReference type="Proteomes" id="UP000182983"/>
    </source>
</evidence>
<evidence type="ECO:0000256" key="8">
    <source>
        <dbReference type="PIRSR" id="PIRSR001589-1"/>
    </source>
</evidence>
<evidence type="ECO:0000256" key="5">
    <source>
        <dbReference type="ARBA" id="ARBA00022840"/>
    </source>
</evidence>
<dbReference type="InterPro" id="IPR051786">
    <property type="entry name" value="ASN_synthetase/amidase"/>
</dbReference>
<sequence>MCGIAGVFHPARPERPDPALLAAMTGALSHRGPDDEGFHLAPGIGLGFRRLSILDLATGNQPILSEDGEIVSVCNGEIYNFPELRAELEARGHRFRTRVDTEVLPAMYREWGPGFVSRLSGQFAFAVWDARERRLVLGRDPVGIAPLFHAEIDGALVFASEIKAILARPDAPRRVNPTALDQILTFPGPVSPHTIFAGIDSLPPGHILIAEADGRRTLRRYWDLDYPCDADIDRSRSVDDLVDELDAALRTAVRRRLQSDVPVAAYLSGGLDSSLIAAILADLTPGAERHTFSIAFEDREIDESGPQRLMAAQLGSIHHETRVGPGAINARLTDIVRHAEAPLRESYDACSLILSGMVRANGIKVVMTGEGADELFGGYVGYRLDVERAGACRDDDDVEAMLEAEMRSRLWGDPDFFYEKNYLVAEETRRALYSTAMAARFDEFDCLRMPPVGTGALAGRHAFHKRSYLDFKLRMADHLLADHGDRVAFANSVEARYPFLDIDVINVARRIPPEVMVQDGIEKYPLKRLARRYLPDEIVDRPKFSFVAPSAPALLKSALPLIDDMLSRERIERGGYFNPDAVERLKSLYRRPDFDLNQTFEDDLLMVVLTFNILLDQFDLPNLN</sequence>
<reference evidence="13" key="1">
    <citation type="submission" date="2016-10" db="EMBL/GenBank/DDBJ databases">
        <authorList>
            <person name="Varghese N."/>
            <person name="Submissions S."/>
        </authorList>
    </citation>
    <scope>NUCLEOTIDE SEQUENCE [LARGE SCALE GENOMIC DNA]</scope>
    <source>
        <strain evidence="13">DSM 13234</strain>
    </source>
</reference>
<evidence type="ECO:0000256" key="4">
    <source>
        <dbReference type="ARBA" id="ARBA00022741"/>
    </source>
</evidence>
<dbReference type="SUPFAM" id="SSF56235">
    <property type="entry name" value="N-terminal nucleophile aminohydrolases (Ntn hydrolases)"/>
    <property type="match status" value="1"/>
</dbReference>
<gene>
    <name evidence="12" type="ORF">SAMN04244559_00895</name>
</gene>
<dbReference type="GO" id="GO:0005524">
    <property type="term" value="F:ATP binding"/>
    <property type="evidence" value="ECO:0007669"/>
    <property type="project" value="UniProtKB-KW"/>
</dbReference>
<keyword evidence="4 9" id="KW-0547">Nucleotide-binding</keyword>
<dbReference type="SUPFAM" id="SSF52402">
    <property type="entry name" value="Adenine nucleotide alpha hydrolases-like"/>
    <property type="match status" value="1"/>
</dbReference>
<dbReference type="GO" id="GO:0004066">
    <property type="term" value="F:asparagine synthase (glutamine-hydrolyzing) activity"/>
    <property type="evidence" value="ECO:0007669"/>
    <property type="project" value="UniProtKB-EC"/>
</dbReference>
<evidence type="ECO:0000256" key="2">
    <source>
        <dbReference type="ARBA" id="ARBA00005752"/>
    </source>
</evidence>
<feature type="binding site" evidence="9">
    <location>
        <position position="294"/>
    </location>
    <ligand>
        <name>ATP</name>
        <dbReference type="ChEBI" id="CHEBI:30616"/>
    </ligand>
</feature>
<dbReference type="InterPro" id="IPR033738">
    <property type="entry name" value="AsnB_N"/>
</dbReference>
<dbReference type="GO" id="GO:0005829">
    <property type="term" value="C:cytosol"/>
    <property type="evidence" value="ECO:0007669"/>
    <property type="project" value="TreeGrafter"/>
</dbReference>
<dbReference type="InterPro" id="IPR017932">
    <property type="entry name" value="GATase_2_dom"/>
</dbReference>
<evidence type="ECO:0000256" key="10">
    <source>
        <dbReference type="PIRSR" id="PIRSR001589-3"/>
    </source>
</evidence>
<dbReference type="CDD" id="cd00712">
    <property type="entry name" value="AsnB"/>
    <property type="match status" value="1"/>
</dbReference>
<dbReference type="PROSITE" id="PS51278">
    <property type="entry name" value="GATASE_TYPE_2"/>
    <property type="match status" value="1"/>
</dbReference>
<feature type="domain" description="Glutamine amidotransferase type-2" evidence="11">
    <location>
        <begin position="2"/>
        <end position="213"/>
    </location>
</feature>
<dbReference type="NCBIfam" id="TIGR01536">
    <property type="entry name" value="asn_synth_AEB"/>
    <property type="match status" value="1"/>
</dbReference>
<keyword evidence="8" id="KW-0061">Asparagine biosynthesis</keyword>
<comment type="catalytic activity">
    <reaction evidence="7">
        <text>L-aspartate + L-glutamine + ATP + H2O = L-asparagine + L-glutamate + AMP + diphosphate + H(+)</text>
        <dbReference type="Rhea" id="RHEA:12228"/>
        <dbReference type="ChEBI" id="CHEBI:15377"/>
        <dbReference type="ChEBI" id="CHEBI:15378"/>
        <dbReference type="ChEBI" id="CHEBI:29985"/>
        <dbReference type="ChEBI" id="CHEBI:29991"/>
        <dbReference type="ChEBI" id="CHEBI:30616"/>
        <dbReference type="ChEBI" id="CHEBI:33019"/>
        <dbReference type="ChEBI" id="CHEBI:58048"/>
        <dbReference type="ChEBI" id="CHEBI:58359"/>
        <dbReference type="ChEBI" id="CHEBI:456215"/>
        <dbReference type="EC" id="6.3.5.4"/>
    </reaction>
</comment>
<evidence type="ECO:0000256" key="1">
    <source>
        <dbReference type="ARBA" id="ARBA00005187"/>
    </source>
</evidence>
<dbReference type="PANTHER" id="PTHR43284:SF1">
    <property type="entry name" value="ASPARAGINE SYNTHETASE"/>
    <property type="match status" value="1"/>
</dbReference>
<dbReference type="InterPro" id="IPR029055">
    <property type="entry name" value="Ntn_hydrolases_N"/>
</dbReference>
<dbReference type="Gene3D" id="3.40.50.620">
    <property type="entry name" value="HUPs"/>
    <property type="match status" value="1"/>
</dbReference>
<dbReference type="Gene3D" id="3.60.20.10">
    <property type="entry name" value="Glutamine Phosphoribosylpyrophosphate, subunit 1, domain 1"/>
    <property type="match status" value="1"/>
</dbReference>
<dbReference type="PIRSF" id="PIRSF001589">
    <property type="entry name" value="Asn_synthetase_glu-h"/>
    <property type="match status" value="1"/>
</dbReference>
<keyword evidence="13" id="KW-1185">Reference proteome</keyword>
<protein>
    <recommendedName>
        <fullName evidence="3">asparagine synthase (glutamine-hydrolyzing)</fullName>
        <ecNumber evidence="3">6.3.5.4</ecNumber>
    </recommendedName>
</protein>
<dbReference type="Pfam" id="PF13537">
    <property type="entry name" value="GATase_7"/>
    <property type="match status" value="1"/>
</dbReference>
<organism evidence="12 13">
    <name type="scientific">Magnetospirillum fulvum</name>
    <name type="common">Rhodospirillum fulvum</name>
    <dbReference type="NCBI Taxonomy" id="1082"/>
    <lineage>
        <taxon>Bacteria</taxon>
        <taxon>Pseudomonadati</taxon>
        <taxon>Pseudomonadota</taxon>
        <taxon>Alphaproteobacteria</taxon>
        <taxon>Rhodospirillales</taxon>
        <taxon>Rhodospirillaceae</taxon>
        <taxon>Magnetospirillum</taxon>
    </lineage>
</organism>
<comment type="pathway">
    <text evidence="1">Amino-acid biosynthesis; L-asparagine biosynthesis; L-asparagine from L-aspartate (L-Gln route): step 1/1.</text>
</comment>
<dbReference type="PANTHER" id="PTHR43284">
    <property type="entry name" value="ASPARAGINE SYNTHETASE (GLUTAMINE-HYDROLYZING)"/>
    <property type="match status" value="1"/>
</dbReference>
<dbReference type="GO" id="GO:0006529">
    <property type="term" value="P:asparagine biosynthetic process"/>
    <property type="evidence" value="ECO:0007669"/>
    <property type="project" value="UniProtKB-KW"/>
</dbReference>
<dbReference type="RefSeq" id="WP_074766351.1">
    <property type="nucleotide sequence ID" value="NZ_FNWO01000003.1"/>
</dbReference>